<dbReference type="Proteomes" id="UP000255421">
    <property type="component" value="Unassembled WGS sequence"/>
</dbReference>
<keyword evidence="2" id="KW-0812">Transmembrane</keyword>
<accession>A0A1H1GHZ3</accession>
<dbReference type="EMBL" id="FNKQ01000006">
    <property type="protein sequence ID" value="SDR12683.1"/>
    <property type="molecule type" value="Genomic_DNA"/>
</dbReference>
<evidence type="ECO:0000313" key="6">
    <source>
        <dbReference type="Proteomes" id="UP000255421"/>
    </source>
</evidence>
<proteinExistence type="predicted"/>
<dbReference type="OrthoDB" id="170690at2157"/>
<evidence type="ECO:0000313" key="3">
    <source>
        <dbReference type="EMBL" id="RDI69737.1"/>
    </source>
</evidence>
<feature type="region of interest" description="Disordered" evidence="1">
    <location>
        <begin position="109"/>
        <end position="141"/>
    </location>
</feature>
<gene>
    <name evidence="3" type="ORF">DWB78_18380</name>
    <name evidence="4" type="ORF">SAMN05216278_3677</name>
</gene>
<feature type="transmembrane region" description="Helical" evidence="2">
    <location>
        <begin position="6"/>
        <end position="25"/>
    </location>
</feature>
<keyword evidence="4" id="KW-0436">Ligase</keyword>
<evidence type="ECO:0000256" key="1">
    <source>
        <dbReference type="SAM" id="MobiDB-lite"/>
    </source>
</evidence>
<reference evidence="3 6" key="3">
    <citation type="submission" date="2018-07" db="EMBL/GenBank/DDBJ databases">
        <title>Genome sequence of extremly halophilic archaeon Halopelagius longus strain BC12-B1.</title>
        <authorList>
            <person name="Zhang X."/>
        </authorList>
    </citation>
    <scope>NUCLEOTIDE SEQUENCE [LARGE SCALE GENOMIC DNA]</scope>
    <source>
        <strain evidence="3 6">BC12-B1</strain>
    </source>
</reference>
<protein>
    <submittedName>
        <fullName evidence="4">E3 Ubiquitin ligase</fullName>
    </submittedName>
</protein>
<dbReference type="Proteomes" id="UP000199289">
    <property type="component" value="Unassembled WGS sequence"/>
</dbReference>
<feature type="transmembrane region" description="Helical" evidence="2">
    <location>
        <begin position="223"/>
        <end position="242"/>
    </location>
</feature>
<reference evidence="4" key="2">
    <citation type="submission" date="2016-10" db="EMBL/GenBank/DDBJ databases">
        <authorList>
            <person name="de Groot N.N."/>
        </authorList>
    </citation>
    <scope>NUCLEOTIDE SEQUENCE [LARGE SCALE GENOMIC DNA]</scope>
    <source>
        <strain evidence="4">CGMCC 1.12397</strain>
    </source>
</reference>
<dbReference type="RefSeq" id="WP_092539162.1">
    <property type="nucleotide sequence ID" value="NZ_FNKQ01000006.1"/>
</dbReference>
<feature type="compositionally biased region" description="Polar residues" evidence="1">
    <location>
        <begin position="120"/>
        <end position="131"/>
    </location>
</feature>
<evidence type="ECO:0000256" key="2">
    <source>
        <dbReference type="SAM" id="Phobius"/>
    </source>
</evidence>
<dbReference type="EMBL" id="QQST01000004">
    <property type="protein sequence ID" value="RDI69737.1"/>
    <property type="molecule type" value="Genomic_DNA"/>
</dbReference>
<keyword evidence="6" id="KW-1185">Reference proteome</keyword>
<keyword evidence="2" id="KW-0472">Membrane</keyword>
<keyword evidence="2" id="KW-1133">Transmembrane helix</keyword>
<reference evidence="5" key="1">
    <citation type="submission" date="2016-10" db="EMBL/GenBank/DDBJ databases">
        <authorList>
            <person name="Varghese N."/>
            <person name="Submissions S."/>
        </authorList>
    </citation>
    <scope>NUCLEOTIDE SEQUENCE [LARGE SCALE GENOMIC DNA]</scope>
    <source>
        <strain evidence="5">CGMCC 1.12397</strain>
    </source>
</reference>
<sequence length="243" mass="25842">MPSLAPSLFGGGLLVLAAVVVAFSLRHATRGIRLATADSLTSASEPGDFVRASGAVVTTDERLTAPFTKTDCVAVRFDVEERRVGAYYLPRWERIGGGRANTGFEVRGDGRRVTVGDDPSTVSLDRSSSVTVERGEDPPAGVRDYLQTSEQVAANAAATPPKPLDGLFSFGDRRYRERRLDPGDDATVFGRVAEATDPDRHLDPVVVSDASPRRTAFRVARQSTTGLAIGVCSGLVGLLVLLV</sequence>
<evidence type="ECO:0000313" key="5">
    <source>
        <dbReference type="Proteomes" id="UP000199289"/>
    </source>
</evidence>
<organism evidence="4 5">
    <name type="scientific">Halopelagius longus</name>
    <dbReference type="NCBI Taxonomy" id="1236180"/>
    <lineage>
        <taxon>Archaea</taxon>
        <taxon>Methanobacteriati</taxon>
        <taxon>Methanobacteriota</taxon>
        <taxon>Stenosarchaea group</taxon>
        <taxon>Halobacteria</taxon>
        <taxon>Halobacteriales</taxon>
        <taxon>Haloferacaceae</taxon>
    </lineage>
</organism>
<dbReference type="GO" id="GO:0016874">
    <property type="term" value="F:ligase activity"/>
    <property type="evidence" value="ECO:0007669"/>
    <property type="project" value="UniProtKB-KW"/>
</dbReference>
<evidence type="ECO:0000313" key="4">
    <source>
        <dbReference type="EMBL" id="SDR12683.1"/>
    </source>
</evidence>
<name>A0A1H1GHZ3_9EURY</name>
<dbReference type="AlphaFoldDB" id="A0A1H1GHZ3"/>